<proteinExistence type="inferred from homology"/>
<evidence type="ECO:0000313" key="13">
    <source>
        <dbReference type="Proteomes" id="UP000887572"/>
    </source>
</evidence>
<keyword evidence="3" id="KW-0479">Metal-binding</keyword>
<organism evidence="13 14">
    <name type="scientific">Globodera rostochiensis</name>
    <name type="common">Golden nematode worm</name>
    <name type="synonym">Heterodera rostochiensis</name>
    <dbReference type="NCBI Taxonomy" id="31243"/>
    <lineage>
        <taxon>Eukaryota</taxon>
        <taxon>Metazoa</taxon>
        <taxon>Ecdysozoa</taxon>
        <taxon>Nematoda</taxon>
        <taxon>Chromadorea</taxon>
        <taxon>Rhabditida</taxon>
        <taxon>Tylenchina</taxon>
        <taxon>Tylenchomorpha</taxon>
        <taxon>Tylenchoidea</taxon>
        <taxon>Heteroderidae</taxon>
        <taxon>Heteroderinae</taxon>
        <taxon>Globodera</taxon>
    </lineage>
</organism>
<evidence type="ECO:0000259" key="12">
    <source>
        <dbReference type="PROSITE" id="PS50157"/>
    </source>
</evidence>
<evidence type="ECO:0000313" key="14">
    <source>
        <dbReference type="WBParaSite" id="Gr19_v10_g11467.t1"/>
    </source>
</evidence>
<evidence type="ECO:0000256" key="5">
    <source>
        <dbReference type="ARBA" id="ARBA00022771"/>
    </source>
</evidence>
<evidence type="ECO:0000256" key="6">
    <source>
        <dbReference type="ARBA" id="ARBA00022833"/>
    </source>
</evidence>
<dbReference type="GO" id="GO:0005634">
    <property type="term" value="C:nucleus"/>
    <property type="evidence" value="ECO:0007669"/>
    <property type="project" value="UniProtKB-SubCell"/>
</dbReference>
<sequence length="118" mass="13635">MKGRWRPANSEHVVTEQVCGTFYNYFNFSIMNQTGEKPFECEDCGKRFGQINQLSAHQRVHTGEMPFECNHCESTLRRNIGMLFQGGALFDSKFTLRHNLNRTDSLAQTKVRMGPENE</sequence>
<dbReference type="SUPFAM" id="SSF57667">
    <property type="entry name" value="beta-beta-alpha zinc fingers"/>
    <property type="match status" value="1"/>
</dbReference>
<dbReference type="AlphaFoldDB" id="A0A914GY65"/>
<dbReference type="GO" id="GO:0006357">
    <property type="term" value="P:regulation of transcription by RNA polymerase II"/>
    <property type="evidence" value="ECO:0007669"/>
    <property type="project" value="TreeGrafter"/>
</dbReference>
<dbReference type="PROSITE" id="PS50157">
    <property type="entry name" value="ZINC_FINGER_C2H2_2"/>
    <property type="match status" value="1"/>
</dbReference>
<keyword evidence="8" id="KW-0238">DNA-binding</keyword>
<evidence type="ECO:0000256" key="7">
    <source>
        <dbReference type="ARBA" id="ARBA00023015"/>
    </source>
</evidence>
<dbReference type="Pfam" id="PF00096">
    <property type="entry name" value="zf-C2H2"/>
    <property type="match status" value="1"/>
</dbReference>
<dbReference type="PROSITE" id="PS00028">
    <property type="entry name" value="ZINC_FINGER_C2H2_1"/>
    <property type="match status" value="1"/>
</dbReference>
<keyword evidence="6" id="KW-0862">Zinc</keyword>
<dbReference type="GO" id="GO:0008270">
    <property type="term" value="F:zinc ion binding"/>
    <property type="evidence" value="ECO:0007669"/>
    <property type="project" value="UniProtKB-KW"/>
</dbReference>
<evidence type="ECO:0000256" key="11">
    <source>
        <dbReference type="PROSITE-ProRule" id="PRU00042"/>
    </source>
</evidence>
<dbReference type="WBParaSite" id="Gr19_v10_g11467.t1">
    <property type="protein sequence ID" value="Gr19_v10_g11467.t1"/>
    <property type="gene ID" value="Gr19_v10_g11467"/>
</dbReference>
<keyword evidence="13" id="KW-1185">Reference proteome</keyword>
<name>A0A914GY65_GLORO</name>
<evidence type="ECO:0000256" key="8">
    <source>
        <dbReference type="ARBA" id="ARBA00023125"/>
    </source>
</evidence>
<dbReference type="FunFam" id="3.30.160.60:FF:001290">
    <property type="entry name" value="Zinc finger 45-like"/>
    <property type="match status" value="1"/>
</dbReference>
<dbReference type="GO" id="GO:0000978">
    <property type="term" value="F:RNA polymerase II cis-regulatory region sequence-specific DNA binding"/>
    <property type="evidence" value="ECO:0007669"/>
    <property type="project" value="TreeGrafter"/>
</dbReference>
<dbReference type="SMART" id="SM00355">
    <property type="entry name" value="ZnF_C2H2"/>
    <property type="match status" value="1"/>
</dbReference>
<evidence type="ECO:0000256" key="4">
    <source>
        <dbReference type="ARBA" id="ARBA00022737"/>
    </source>
</evidence>
<keyword evidence="7" id="KW-0805">Transcription regulation</keyword>
<dbReference type="PANTHER" id="PTHR24404">
    <property type="entry name" value="ZINC FINGER PROTEIN"/>
    <property type="match status" value="1"/>
</dbReference>
<reference evidence="14" key="1">
    <citation type="submission" date="2022-11" db="UniProtKB">
        <authorList>
            <consortium name="WormBaseParasite"/>
        </authorList>
    </citation>
    <scope>IDENTIFICATION</scope>
</reference>
<dbReference type="InterPro" id="IPR013087">
    <property type="entry name" value="Znf_C2H2_type"/>
</dbReference>
<dbReference type="InterPro" id="IPR050589">
    <property type="entry name" value="Ikaros_C2H2-ZF"/>
</dbReference>
<dbReference type="Proteomes" id="UP000887572">
    <property type="component" value="Unplaced"/>
</dbReference>
<keyword evidence="5 11" id="KW-0863">Zinc-finger</keyword>
<dbReference type="Gene3D" id="3.30.160.60">
    <property type="entry name" value="Classic Zinc Finger"/>
    <property type="match status" value="2"/>
</dbReference>
<dbReference type="PANTHER" id="PTHR24404:SF41">
    <property type="entry name" value="ZINC FINGER PROTEIN 613"/>
    <property type="match status" value="1"/>
</dbReference>
<evidence type="ECO:0000256" key="2">
    <source>
        <dbReference type="ARBA" id="ARBA00006991"/>
    </source>
</evidence>
<evidence type="ECO:0000256" key="1">
    <source>
        <dbReference type="ARBA" id="ARBA00004123"/>
    </source>
</evidence>
<dbReference type="GO" id="GO:0003700">
    <property type="term" value="F:DNA-binding transcription factor activity"/>
    <property type="evidence" value="ECO:0007669"/>
    <property type="project" value="TreeGrafter"/>
</dbReference>
<protein>
    <submittedName>
        <fullName evidence="14">C2H2-type domain-containing protein</fullName>
    </submittedName>
</protein>
<keyword evidence="10" id="KW-0539">Nucleus</keyword>
<comment type="similarity">
    <text evidence="2">Belongs to the krueppel C2H2-type zinc-finger protein family.</text>
</comment>
<evidence type="ECO:0000256" key="9">
    <source>
        <dbReference type="ARBA" id="ARBA00023163"/>
    </source>
</evidence>
<accession>A0A914GY65</accession>
<evidence type="ECO:0000256" key="3">
    <source>
        <dbReference type="ARBA" id="ARBA00022723"/>
    </source>
</evidence>
<dbReference type="InterPro" id="IPR036236">
    <property type="entry name" value="Znf_C2H2_sf"/>
</dbReference>
<evidence type="ECO:0000256" key="10">
    <source>
        <dbReference type="ARBA" id="ARBA00023242"/>
    </source>
</evidence>
<keyword evidence="9" id="KW-0804">Transcription</keyword>
<keyword evidence="4" id="KW-0677">Repeat</keyword>
<comment type="subcellular location">
    <subcellularLocation>
        <location evidence="1">Nucleus</location>
    </subcellularLocation>
</comment>
<feature type="domain" description="C2H2-type" evidence="12">
    <location>
        <begin position="39"/>
        <end position="66"/>
    </location>
</feature>